<keyword evidence="1" id="KW-0732">Signal</keyword>
<keyword evidence="3" id="KW-1185">Reference proteome</keyword>
<proteinExistence type="predicted"/>
<sequence length="240" mass="27011">MRKKILGCGVILFLGLITGCSHNYLTTTHQTYHADQMAAIIKGQCPAKAHLSYTINHQSRLHALTNNKGSFVVSVPRSNEEQNVRLCSNYHGHKEFKSVKVKANRPVMTYAQFAQKYNYLHLGQSASSIPLIINNEMKNLSIAPQATLRVNVQNQQLMGLTLIYPLAHLKSKDQKMAMAQSIMRITTLTGANGPQILQQLNQETRRLRRGKTVLRTITSNGRQIQTSITNQALYVYLTHQ</sequence>
<comment type="caution">
    <text evidence="2">The sequence shown here is derived from an EMBL/GenBank/DDBJ whole genome shotgun (WGS) entry which is preliminary data.</text>
</comment>
<dbReference type="HOGENOM" id="CLU_078761_0_0_9"/>
<dbReference type="STRING" id="1218492.JG30_09000"/>
<dbReference type="OrthoDB" id="2289408at2"/>
<name>A0A0F4LU05_9LACO</name>
<evidence type="ECO:0000313" key="3">
    <source>
        <dbReference type="Proteomes" id="UP000033558"/>
    </source>
</evidence>
<reference evidence="2 3" key="1">
    <citation type="submission" date="2015-01" db="EMBL/GenBank/DDBJ databases">
        <title>Comparative genomics of the lactic acid bacteria isolated from the honey bee gut.</title>
        <authorList>
            <person name="Ellegaard K.M."/>
            <person name="Tamarit D."/>
            <person name="Javelind E."/>
            <person name="Olofsson T."/>
            <person name="Andersson S.G."/>
            <person name="Vasquez A."/>
        </authorList>
    </citation>
    <scope>NUCLEOTIDE SEQUENCE [LARGE SCALE GENOMIC DNA]</scope>
    <source>
        <strain evidence="2 3">Bin4</strain>
    </source>
</reference>
<dbReference type="PROSITE" id="PS51257">
    <property type="entry name" value="PROKAR_LIPOPROTEIN"/>
    <property type="match status" value="1"/>
</dbReference>
<feature type="chain" id="PRO_5002472557" description="Lipoprotein" evidence="1">
    <location>
        <begin position="24"/>
        <end position="240"/>
    </location>
</feature>
<gene>
    <name evidence="2" type="ORF">JG30_09000</name>
</gene>
<evidence type="ECO:0008006" key="4">
    <source>
        <dbReference type="Google" id="ProtNLM"/>
    </source>
</evidence>
<dbReference type="AlphaFoldDB" id="A0A0F4LU05"/>
<dbReference type="RefSeq" id="WP_046316555.1">
    <property type="nucleotide sequence ID" value="NZ_JBHSZT010000001.1"/>
</dbReference>
<dbReference type="Proteomes" id="UP000033558">
    <property type="component" value="Unassembled WGS sequence"/>
</dbReference>
<organism evidence="2 3">
    <name type="scientific">Bombilactobacillus mellifer</name>
    <dbReference type="NCBI Taxonomy" id="1218492"/>
    <lineage>
        <taxon>Bacteria</taxon>
        <taxon>Bacillati</taxon>
        <taxon>Bacillota</taxon>
        <taxon>Bacilli</taxon>
        <taxon>Lactobacillales</taxon>
        <taxon>Lactobacillaceae</taxon>
        <taxon>Bombilactobacillus</taxon>
    </lineage>
</organism>
<feature type="signal peptide" evidence="1">
    <location>
        <begin position="1"/>
        <end position="23"/>
    </location>
</feature>
<dbReference type="PATRIC" id="fig|1218492.5.peg.1039"/>
<protein>
    <recommendedName>
        <fullName evidence="4">Lipoprotein</fullName>
    </recommendedName>
</protein>
<dbReference type="EMBL" id="JXJQ01000008">
    <property type="protein sequence ID" value="KJY61848.1"/>
    <property type="molecule type" value="Genomic_DNA"/>
</dbReference>
<evidence type="ECO:0000313" key="2">
    <source>
        <dbReference type="EMBL" id="KJY61848.1"/>
    </source>
</evidence>
<accession>A0A0F4LU05</accession>
<evidence type="ECO:0000256" key="1">
    <source>
        <dbReference type="SAM" id="SignalP"/>
    </source>
</evidence>